<evidence type="ECO:0000256" key="2">
    <source>
        <dbReference type="ARBA" id="ARBA00022692"/>
    </source>
</evidence>
<keyword evidence="2" id="KW-0812">Transmembrane</keyword>
<dbReference type="SUPFAM" id="SSF56112">
    <property type="entry name" value="Protein kinase-like (PK-like)"/>
    <property type="match status" value="1"/>
</dbReference>
<dbReference type="PANTHER" id="PTHR27007">
    <property type="match status" value="1"/>
</dbReference>
<proteinExistence type="predicted"/>
<dbReference type="InterPro" id="IPR013320">
    <property type="entry name" value="ConA-like_dom_sf"/>
</dbReference>
<evidence type="ECO:0000259" key="12">
    <source>
        <dbReference type="Pfam" id="PF00139"/>
    </source>
</evidence>
<evidence type="ECO:0000256" key="5">
    <source>
        <dbReference type="ARBA" id="ARBA00022741"/>
    </source>
</evidence>
<evidence type="ECO:0000256" key="8">
    <source>
        <dbReference type="ARBA" id="ARBA00023136"/>
    </source>
</evidence>
<dbReference type="GO" id="GO:0030246">
    <property type="term" value="F:carbohydrate binding"/>
    <property type="evidence" value="ECO:0007669"/>
    <property type="project" value="UniProtKB-KW"/>
</dbReference>
<dbReference type="InterPro" id="IPR011009">
    <property type="entry name" value="Kinase-like_dom_sf"/>
</dbReference>
<accession>A0A9J5X1N7</accession>
<keyword evidence="8" id="KW-0472">Membrane</keyword>
<keyword evidence="6" id="KW-0067">ATP-binding</keyword>
<keyword evidence="14" id="KW-1185">Reference proteome</keyword>
<dbReference type="InterPro" id="IPR001220">
    <property type="entry name" value="Legume_lectin_dom"/>
</dbReference>
<keyword evidence="7" id="KW-1133">Transmembrane helix</keyword>
<evidence type="ECO:0000256" key="1">
    <source>
        <dbReference type="ARBA" id="ARBA00004479"/>
    </source>
</evidence>
<dbReference type="GO" id="GO:0016020">
    <property type="term" value="C:membrane"/>
    <property type="evidence" value="ECO:0007669"/>
    <property type="project" value="UniProtKB-SubCell"/>
</dbReference>
<dbReference type="AlphaFoldDB" id="A0A9J5X1N7"/>
<dbReference type="Proteomes" id="UP000824120">
    <property type="component" value="Chromosome 10"/>
</dbReference>
<protein>
    <recommendedName>
        <fullName evidence="12">Legume lectin domain-containing protein</fullName>
    </recommendedName>
</protein>
<sequence length="311" mass="34889">MAIFASFTYLALIIPFVTSLSFSFDSFNPNDQNVTYEADAYPANGVIQLTKNQSDSGLNSSTGRATYSKTLYLWDKPLEMSQISLRTSPLESIHRAETYMLMTLSYNLDLREYLPEWVNFGFSDEDDDIFYGSMNNEFERSTGPKKFSYTELVTCTKNWEEMLGFGGVYKGYLRESDSHIAVKRISRESKQGKKEYASEVRIISRLRHKNLLIVGLWCAHPDNNCRPSIKQAIQVLEFEAPLPTLPPNMPVPIYCSLPQYGPTTSFASAYDSNGPRISEIQSSGTRDYTGSSNNTAASAASSPSASLLYTR</sequence>
<dbReference type="Pfam" id="PF00139">
    <property type="entry name" value="Lectin_legB"/>
    <property type="match status" value="1"/>
</dbReference>
<feature type="domain" description="Legume lectin" evidence="12">
    <location>
        <begin position="19"/>
        <end position="76"/>
    </location>
</feature>
<evidence type="ECO:0000256" key="7">
    <source>
        <dbReference type="ARBA" id="ARBA00022989"/>
    </source>
</evidence>
<evidence type="ECO:0000256" key="6">
    <source>
        <dbReference type="ARBA" id="ARBA00022840"/>
    </source>
</evidence>
<feature type="compositionally biased region" description="Low complexity" evidence="10">
    <location>
        <begin position="291"/>
        <end position="311"/>
    </location>
</feature>
<evidence type="ECO:0000256" key="9">
    <source>
        <dbReference type="ARBA" id="ARBA00023170"/>
    </source>
</evidence>
<evidence type="ECO:0000256" key="3">
    <source>
        <dbReference type="ARBA" id="ARBA00022729"/>
    </source>
</evidence>
<dbReference type="Gene3D" id="3.30.200.20">
    <property type="entry name" value="Phosphorylase Kinase, domain 1"/>
    <property type="match status" value="1"/>
</dbReference>
<gene>
    <name evidence="13" type="ORF">H5410_051761</name>
</gene>
<evidence type="ECO:0000313" key="14">
    <source>
        <dbReference type="Proteomes" id="UP000824120"/>
    </source>
</evidence>
<reference evidence="13 14" key="1">
    <citation type="submission" date="2020-09" db="EMBL/GenBank/DDBJ databases">
        <title>De no assembly of potato wild relative species, Solanum commersonii.</title>
        <authorList>
            <person name="Cho K."/>
        </authorList>
    </citation>
    <scope>NUCLEOTIDE SEQUENCE [LARGE SCALE GENOMIC DNA]</scope>
    <source>
        <strain evidence="13">LZ3.2</strain>
        <tissue evidence="13">Leaf</tissue>
    </source>
</reference>
<evidence type="ECO:0000256" key="4">
    <source>
        <dbReference type="ARBA" id="ARBA00022734"/>
    </source>
</evidence>
<keyword evidence="9" id="KW-0675">Receptor</keyword>
<name>A0A9J5X1N7_SOLCO</name>
<dbReference type="Gene3D" id="2.60.120.200">
    <property type="match status" value="1"/>
</dbReference>
<evidence type="ECO:0000256" key="11">
    <source>
        <dbReference type="SAM" id="SignalP"/>
    </source>
</evidence>
<dbReference type="InterPro" id="IPR050528">
    <property type="entry name" value="L-type_Lectin-RKs"/>
</dbReference>
<dbReference type="PROSITE" id="PS00308">
    <property type="entry name" value="LECTIN_LEGUME_ALPHA"/>
    <property type="match status" value="1"/>
</dbReference>
<comment type="caution">
    <text evidence="13">The sequence shown here is derived from an EMBL/GenBank/DDBJ whole genome shotgun (WGS) entry which is preliminary data.</text>
</comment>
<keyword evidence="3 11" id="KW-0732">Signal</keyword>
<dbReference type="OrthoDB" id="2014828at2759"/>
<evidence type="ECO:0000256" key="10">
    <source>
        <dbReference type="SAM" id="MobiDB-lite"/>
    </source>
</evidence>
<dbReference type="EMBL" id="JACXVP010000010">
    <property type="protein sequence ID" value="KAG5581134.1"/>
    <property type="molecule type" value="Genomic_DNA"/>
</dbReference>
<feature type="chain" id="PRO_5039898635" description="Legume lectin domain-containing protein" evidence="11">
    <location>
        <begin position="20"/>
        <end position="311"/>
    </location>
</feature>
<dbReference type="SUPFAM" id="SSF49899">
    <property type="entry name" value="Concanavalin A-like lectins/glucanases"/>
    <property type="match status" value="1"/>
</dbReference>
<comment type="subcellular location">
    <subcellularLocation>
        <location evidence="1">Membrane</location>
        <topology evidence="1">Single-pass type I membrane protein</topology>
    </subcellularLocation>
</comment>
<feature type="signal peptide" evidence="11">
    <location>
        <begin position="1"/>
        <end position="19"/>
    </location>
</feature>
<feature type="region of interest" description="Disordered" evidence="10">
    <location>
        <begin position="283"/>
        <end position="311"/>
    </location>
</feature>
<keyword evidence="4" id="KW-0430">Lectin</keyword>
<dbReference type="GO" id="GO:0005524">
    <property type="term" value="F:ATP binding"/>
    <property type="evidence" value="ECO:0007669"/>
    <property type="project" value="UniProtKB-KW"/>
</dbReference>
<organism evidence="13 14">
    <name type="scientific">Solanum commersonii</name>
    <name type="common">Commerson's wild potato</name>
    <name type="synonym">Commerson's nightshade</name>
    <dbReference type="NCBI Taxonomy" id="4109"/>
    <lineage>
        <taxon>Eukaryota</taxon>
        <taxon>Viridiplantae</taxon>
        <taxon>Streptophyta</taxon>
        <taxon>Embryophyta</taxon>
        <taxon>Tracheophyta</taxon>
        <taxon>Spermatophyta</taxon>
        <taxon>Magnoliopsida</taxon>
        <taxon>eudicotyledons</taxon>
        <taxon>Gunneridae</taxon>
        <taxon>Pentapetalae</taxon>
        <taxon>asterids</taxon>
        <taxon>lamiids</taxon>
        <taxon>Solanales</taxon>
        <taxon>Solanaceae</taxon>
        <taxon>Solanoideae</taxon>
        <taxon>Solaneae</taxon>
        <taxon>Solanum</taxon>
    </lineage>
</organism>
<evidence type="ECO:0000313" key="13">
    <source>
        <dbReference type="EMBL" id="KAG5581134.1"/>
    </source>
</evidence>
<dbReference type="InterPro" id="IPR000985">
    <property type="entry name" value="Lectin_LegA_CS"/>
</dbReference>
<keyword evidence="5" id="KW-0547">Nucleotide-binding</keyword>